<gene>
    <name evidence="1" type="ORF">BJ508DRAFT_16890</name>
</gene>
<dbReference type="Proteomes" id="UP000275078">
    <property type="component" value="Unassembled WGS sequence"/>
</dbReference>
<accession>A0A3N4HPG8</accession>
<sequence>MRKKKEERRRGIEKVKRSRASCRLESAWRRSPEGRWRNIFIFCPSLALACESFGYGRDQDDPRGSSTVGNAHGRAPKEFSDEFVNLWLVEEAMARKISPPGHLAVAASAIGASSLVFDTLIRSRYAPSSLSTWTTGYHDTQYR</sequence>
<protein>
    <submittedName>
        <fullName evidence="1">Uncharacterized protein</fullName>
    </submittedName>
</protein>
<evidence type="ECO:0000313" key="1">
    <source>
        <dbReference type="EMBL" id="RPA75725.1"/>
    </source>
</evidence>
<keyword evidence="2" id="KW-1185">Reference proteome</keyword>
<proteinExistence type="predicted"/>
<dbReference type="AlphaFoldDB" id="A0A3N4HPG8"/>
<name>A0A3N4HPG8_ASCIM</name>
<organism evidence="1 2">
    <name type="scientific">Ascobolus immersus RN42</name>
    <dbReference type="NCBI Taxonomy" id="1160509"/>
    <lineage>
        <taxon>Eukaryota</taxon>
        <taxon>Fungi</taxon>
        <taxon>Dikarya</taxon>
        <taxon>Ascomycota</taxon>
        <taxon>Pezizomycotina</taxon>
        <taxon>Pezizomycetes</taxon>
        <taxon>Pezizales</taxon>
        <taxon>Ascobolaceae</taxon>
        <taxon>Ascobolus</taxon>
    </lineage>
</organism>
<evidence type="ECO:0000313" key="2">
    <source>
        <dbReference type="Proteomes" id="UP000275078"/>
    </source>
</evidence>
<reference evidence="1 2" key="1">
    <citation type="journal article" date="2018" name="Nat. Ecol. Evol.">
        <title>Pezizomycetes genomes reveal the molecular basis of ectomycorrhizal truffle lifestyle.</title>
        <authorList>
            <person name="Murat C."/>
            <person name="Payen T."/>
            <person name="Noel B."/>
            <person name="Kuo A."/>
            <person name="Morin E."/>
            <person name="Chen J."/>
            <person name="Kohler A."/>
            <person name="Krizsan K."/>
            <person name="Balestrini R."/>
            <person name="Da Silva C."/>
            <person name="Montanini B."/>
            <person name="Hainaut M."/>
            <person name="Levati E."/>
            <person name="Barry K.W."/>
            <person name="Belfiori B."/>
            <person name="Cichocki N."/>
            <person name="Clum A."/>
            <person name="Dockter R.B."/>
            <person name="Fauchery L."/>
            <person name="Guy J."/>
            <person name="Iotti M."/>
            <person name="Le Tacon F."/>
            <person name="Lindquist E.A."/>
            <person name="Lipzen A."/>
            <person name="Malagnac F."/>
            <person name="Mello A."/>
            <person name="Molinier V."/>
            <person name="Miyauchi S."/>
            <person name="Poulain J."/>
            <person name="Riccioni C."/>
            <person name="Rubini A."/>
            <person name="Sitrit Y."/>
            <person name="Splivallo R."/>
            <person name="Traeger S."/>
            <person name="Wang M."/>
            <person name="Zifcakova L."/>
            <person name="Wipf D."/>
            <person name="Zambonelli A."/>
            <person name="Paolocci F."/>
            <person name="Nowrousian M."/>
            <person name="Ottonello S."/>
            <person name="Baldrian P."/>
            <person name="Spatafora J.W."/>
            <person name="Henrissat B."/>
            <person name="Nagy L.G."/>
            <person name="Aury J.M."/>
            <person name="Wincker P."/>
            <person name="Grigoriev I.V."/>
            <person name="Bonfante P."/>
            <person name="Martin F.M."/>
        </authorList>
    </citation>
    <scope>NUCLEOTIDE SEQUENCE [LARGE SCALE GENOMIC DNA]</scope>
    <source>
        <strain evidence="1 2">RN42</strain>
    </source>
</reference>
<dbReference type="EMBL" id="ML119758">
    <property type="protein sequence ID" value="RPA75725.1"/>
    <property type="molecule type" value="Genomic_DNA"/>
</dbReference>